<dbReference type="Gene3D" id="3.30.1380.10">
    <property type="match status" value="1"/>
</dbReference>
<evidence type="ECO:0000256" key="6">
    <source>
        <dbReference type="ARBA" id="ARBA00022801"/>
    </source>
</evidence>
<evidence type="ECO:0000256" key="7">
    <source>
        <dbReference type="ARBA" id="ARBA00022833"/>
    </source>
</evidence>
<evidence type="ECO:0000313" key="12">
    <source>
        <dbReference type="EMBL" id="QIM52961.1"/>
    </source>
</evidence>
<keyword evidence="13" id="KW-1185">Reference proteome</keyword>
<keyword evidence="5" id="KW-0732">Signal</keyword>
<dbReference type="GO" id="GO:0071555">
    <property type="term" value="P:cell wall organization"/>
    <property type="evidence" value="ECO:0007669"/>
    <property type="project" value="UniProtKB-KW"/>
</dbReference>
<gene>
    <name evidence="12" type="ORF">G9Q37_12830</name>
</gene>
<evidence type="ECO:0000256" key="1">
    <source>
        <dbReference type="ARBA" id="ARBA00001947"/>
    </source>
</evidence>
<dbReference type="AlphaFoldDB" id="A0A6G8IIJ3"/>
<name>A0A6G8IIJ3_9BURK</name>
<dbReference type="EMBL" id="CP049989">
    <property type="protein sequence ID" value="QIM52961.1"/>
    <property type="molecule type" value="Genomic_DNA"/>
</dbReference>
<comment type="similarity">
    <text evidence="10">Belongs to the peptidase M15 family.</text>
</comment>
<dbReference type="InterPro" id="IPR006311">
    <property type="entry name" value="TAT_signal"/>
</dbReference>
<protein>
    <recommendedName>
        <fullName evidence="11">Murein endopeptidase K</fullName>
    </recommendedName>
</protein>
<dbReference type="SUPFAM" id="SSF55166">
    <property type="entry name" value="Hedgehog/DD-peptidase"/>
    <property type="match status" value="1"/>
</dbReference>
<proteinExistence type="inferred from homology"/>
<dbReference type="GO" id="GO:0046872">
    <property type="term" value="F:metal ion binding"/>
    <property type="evidence" value="ECO:0007669"/>
    <property type="project" value="UniProtKB-KW"/>
</dbReference>
<accession>A0A6G8IIJ3</accession>
<organism evidence="12 13">
    <name type="scientific">Hydrogenophaga crocea</name>
    <dbReference type="NCBI Taxonomy" id="2716225"/>
    <lineage>
        <taxon>Bacteria</taxon>
        <taxon>Pseudomonadati</taxon>
        <taxon>Pseudomonadota</taxon>
        <taxon>Betaproteobacteria</taxon>
        <taxon>Burkholderiales</taxon>
        <taxon>Comamonadaceae</taxon>
        <taxon>Hydrogenophaga</taxon>
    </lineage>
</organism>
<dbReference type="GO" id="GO:0006508">
    <property type="term" value="P:proteolysis"/>
    <property type="evidence" value="ECO:0007669"/>
    <property type="project" value="UniProtKB-KW"/>
</dbReference>
<keyword evidence="6" id="KW-0378">Hydrolase</keyword>
<dbReference type="PANTHER" id="PTHR37425">
    <property type="match status" value="1"/>
</dbReference>
<evidence type="ECO:0000256" key="8">
    <source>
        <dbReference type="ARBA" id="ARBA00023049"/>
    </source>
</evidence>
<dbReference type="RefSeq" id="WP_166227566.1">
    <property type="nucleotide sequence ID" value="NZ_CP049989.1"/>
</dbReference>
<dbReference type="InterPro" id="IPR010275">
    <property type="entry name" value="MepK"/>
</dbReference>
<dbReference type="Proteomes" id="UP000503162">
    <property type="component" value="Chromosome"/>
</dbReference>
<comment type="cofactor">
    <cofactor evidence="1">
        <name>Zn(2+)</name>
        <dbReference type="ChEBI" id="CHEBI:29105"/>
    </cofactor>
</comment>
<evidence type="ECO:0000256" key="11">
    <source>
        <dbReference type="ARBA" id="ARBA00093666"/>
    </source>
</evidence>
<evidence type="ECO:0000256" key="10">
    <source>
        <dbReference type="ARBA" id="ARBA00093448"/>
    </source>
</evidence>
<keyword evidence="9" id="KW-0961">Cell wall biogenesis/degradation</keyword>
<reference evidence="12 13" key="1">
    <citation type="submission" date="2020-03" db="EMBL/GenBank/DDBJ databases">
        <title>Hydrogenophaga sp. nov. isolated from cyanobacterial mat.</title>
        <authorList>
            <person name="Thorat V."/>
            <person name="Kirdat K."/>
            <person name="Tiwarekar B."/>
            <person name="Costa E.D."/>
            <person name="Yadav A."/>
        </authorList>
    </citation>
    <scope>NUCLEOTIDE SEQUENCE [LARGE SCALE GENOMIC DNA]</scope>
    <source>
        <strain evidence="12 13">BA0156</strain>
    </source>
</reference>
<keyword evidence="7" id="KW-0862">Zinc</keyword>
<keyword evidence="4" id="KW-0479">Metal-binding</keyword>
<dbReference type="KEGG" id="hcz:G9Q37_12830"/>
<evidence type="ECO:0000313" key="13">
    <source>
        <dbReference type="Proteomes" id="UP000503162"/>
    </source>
</evidence>
<dbReference type="PROSITE" id="PS51318">
    <property type="entry name" value="TAT"/>
    <property type="match status" value="1"/>
</dbReference>
<dbReference type="InterPro" id="IPR009045">
    <property type="entry name" value="Zn_M74/Hedgehog-like"/>
</dbReference>
<comment type="pathway">
    <text evidence="2">Cell wall biogenesis; cell wall polysaccharide biosynthesis.</text>
</comment>
<sequence length="187" mass="20361">MKHSPPRTATRRHVLRTGLGAGLAVPLLALPGRVWAAPARELALDHLHTHEQIDVVYARGDAYLPEALGRLDHFLRDHYSGAVGHIAPGLHDLLHALRRVLATDRPYQVISGYRSPATNAHLKATRGGGVATRSLHMDGLAIDVRVAGVPLADLRDAAWSLQAGGVGYYPREQFVHVDIGRVRRWGG</sequence>
<keyword evidence="8" id="KW-0482">Metalloprotease</keyword>
<dbReference type="PANTHER" id="PTHR37425:SF1">
    <property type="entry name" value="OUTER MEMBRANE PROTEIN"/>
    <property type="match status" value="1"/>
</dbReference>
<dbReference type="Pfam" id="PF05951">
    <property type="entry name" value="Peptidase_M15_2"/>
    <property type="match status" value="1"/>
</dbReference>
<evidence type="ECO:0000256" key="3">
    <source>
        <dbReference type="ARBA" id="ARBA00022670"/>
    </source>
</evidence>
<dbReference type="GO" id="GO:0008237">
    <property type="term" value="F:metallopeptidase activity"/>
    <property type="evidence" value="ECO:0007669"/>
    <property type="project" value="UniProtKB-KW"/>
</dbReference>
<evidence type="ECO:0000256" key="9">
    <source>
        <dbReference type="ARBA" id="ARBA00023316"/>
    </source>
</evidence>
<evidence type="ECO:0000256" key="4">
    <source>
        <dbReference type="ARBA" id="ARBA00022723"/>
    </source>
</evidence>
<evidence type="ECO:0000256" key="5">
    <source>
        <dbReference type="ARBA" id="ARBA00022729"/>
    </source>
</evidence>
<evidence type="ECO:0000256" key="2">
    <source>
        <dbReference type="ARBA" id="ARBA00004776"/>
    </source>
</evidence>
<keyword evidence="3" id="KW-0645">Protease</keyword>